<accession>A0A6M3KKE2</accession>
<reference evidence="2" key="1">
    <citation type="submission" date="2020-03" db="EMBL/GenBank/DDBJ databases">
        <title>The deep terrestrial virosphere.</title>
        <authorList>
            <person name="Holmfeldt K."/>
            <person name="Nilsson E."/>
            <person name="Simone D."/>
            <person name="Lopez-Fernandez M."/>
            <person name="Wu X."/>
            <person name="de Brujin I."/>
            <person name="Lundin D."/>
            <person name="Andersson A."/>
            <person name="Bertilsson S."/>
            <person name="Dopson M."/>
        </authorList>
    </citation>
    <scope>NUCLEOTIDE SEQUENCE</scope>
    <source>
        <strain evidence="2">MM415A00401</strain>
        <strain evidence="1">MM415B00765</strain>
    </source>
</reference>
<sequence length="76" mass="8451">MASRRETTYKVVEIISIGASQQGEFIVDGAEGLSKEAALNYVARLRDANPARRYSVKADSLPAWAYSSRFSFKKGY</sequence>
<protein>
    <submittedName>
        <fullName evidence="2">Uncharacterized protein</fullName>
    </submittedName>
</protein>
<name>A0A6M3KKE2_9ZZZZ</name>
<evidence type="ECO:0000313" key="1">
    <source>
        <dbReference type="EMBL" id="QJA62515.1"/>
    </source>
</evidence>
<dbReference type="AlphaFoldDB" id="A0A6M3KKE2"/>
<dbReference type="EMBL" id="MT141473">
    <property type="protein sequence ID" value="QJA62515.1"/>
    <property type="molecule type" value="Genomic_DNA"/>
</dbReference>
<organism evidence="2">
    <name type="scientific">viral metagenome</name>
    <dbReference type="NCBI Taxonomy" id="1070528"/>
    <lineage>
        <taxon>unclassified sequences</taxon>
        <taxon>metagenomes</taxon>
        <taxon>organismal metagenomes</taxon>
    </lineage>
</organism>
<evidence type="ECO:0000313" key="2">
    <source>
        <dbReference type="EMBL" id="QJA82509.1"/>
    </source>
</evidence>
<gene>
    <name evidence="2" type="ORF">MM415A00401_0021</name>
    <name evidence="1" type="ORF">MM415B00765_0015</name>
</gene>
<proteinExistence type="predicted"/>
<dbReference type="EMBL" id="MT142489">
    <property type="protein sequence ID" value="QJA82509.1"/>
    <property type="molecule type" value="Genomic_DNA"/>
</dbReference>